<reference evidence="2" key="1">
    <citation type="submission" date="2020-06" db="EMBL/GenBank/DDBJ databases">
        <title>A chromosome-scale genome assembly of Talaromyces rugulosus W13939.</title>
        <authorList>
            <person name="Wang B."/>
            <person name="Guo L."/>
            <person name="Ye K."/>
            <person name="Wang L."/>
        </authorList>
    </citation>
    <scope>NUCLEOTIDE SEQUENCE [LARGE SCALE GENOMIC DNA]</scope>
    <source>
        <strain evidence="2">W13939</strain>
    </source>
</reference>
<name>A0A7H8QUI0_TALRU</name>
<dbReference type="Proteomes" id="UP000509510">
    <property type="component" value="Chromosome II"/>
</dbReference>
<keyword evidence="2" id="KW-1185">Reference proteome</keyword>
<organism evidence="1 2">
    <name type="scientific">Talaromyces rugulosus</name>
    <name type="common">Penicillium rugulosum</name>
    <dbReference type="NCBI Taxonomy" id="121627"/>
    <lineage>
        <taxon>Eukaryota</taxon>
        <taxon>Fungi</taxon>
        <taxon>Dikarya</taxon>
        <taxon>Ascomycota</taxon>
        <taxon>Pezizomycotina</taxon>
        <taxon>Eurotiomycetes</taxon>
        <taxon>Eurotiomycetidae</taxon>
        <taxon>Eurotiales</taxon>
        <taxon>Trichocomaceae</taxon>
        <taxon>Talaromyces</taxon>
        <taxon>Talaromyces sect. Islandici</taxon>
    </lineage>
</organism>
<proteinExistence type="predicted"/>
<dbReference type="Pfam" id="PF12311">
    <property type="entry name" value="DUF3632"/>
    <property type="match status" value="1"/>
</dbReference>
<evidence type="ECO:0000313" key="2">
    <source>
        <dbReference type="Proteomes" id="UP000509510"/>
    </source>
</evidence>
<dbReference type="EMBL" id="CP055899">
    <property type="protein sequence ID" value="QKX57171.1"/>
    <property type="molecule type" value="Genomic_DNA"/>
</dbReference>
<dbReference type="KEGG" id="trg:TRUGW13939_04279"/>
<dbReference type="PANTHER" id="PTHR38797:SF4">
    <property type="entry name" value="NUCLEAR PORE COMPLEX PROTEIN NUP85"/>
    <property type="match status" value="1"/>
</dbReference>
<dbReference type="AlphaFoldDB" id="A0A7H8QUI0"/>
<sequence length="274" mass="31349">MAALNLQIDETDPTVKKVYGRYSDWKAFGILTHYLEPGSDLSDEQAAELLYDILPSADNKKLSGQPDMLGCVLLDVAKQIPYHHPSQIRLLNLSKHLGRTDKMTLQTAHSDYKYSFYNTMGFLKVTLREWFPWSDKVNFCAFVARLSTTEILQYFDGLSYAIWTMRDSLEDDGDKEEYHNDAISASAMWIICAGQWLFDQLVQFPRNIDGDDYYESAWSGGPLYKGPIIGLERWKFWQKAFTAAAESSMANDECKKNALKAANLMDVIARDCKW</sequence>
<evidence type="ECO:0000313" key="1">
    <source>
        <dbReference type="EMBL" id="QKX57171.1"/>
    </source>
</evidence>
<dbReference type="GeneID" id="55991781"/>
<protein>
    <submittedName>
        <fullName evidence="1">Uncharacterized protein</fullName>
    </submittedName>
</protein>
<dbReference type="OrthoDB" id="3350591at2759"/>
<dbReference type="RefSeq" id="XP_035343349.1">
    <property type="nucleotide sequence ID" value="XM_035487456.1"/>
</dbReference>
<dbReference type="InterPro" id="IPR053204">
    <property type="entry name" value="Oxopyrrolidines_Biosynth-assoc"/>
</dbReference>
<dbReference type="InterPro" id="IPR022085">
    <property type="entry name" value="OpdG"/>
</dbReference>
<accession>A0A7H8QUI0</accession>
<gene>
    <name evidence="1" type="ORF">TRUGW13939_04279</name>
</gene>
<dbReference type="PANTHER" id="PTHR38797">
    <property type="entry name" value="NUCLEAR PORE COMPLEX PROTEIN NUP85-RELATED"/>
    <property type="match status" value="1"/>
</dbReference>